<keyword evidence="6 9" id="KW-0812">Transmembrane</keyword>
<dbReference type="GO" id="GO:0009401">
    <property type="term" value="P:phosphoenolpyruvate-dependent sugar phosphotransferase system"/>
    <property type="evidence" value="ECO:0007669"/>
    <property type="project" value="UniProtKB-KW"/>
</dbReference>
<dbReference type="PANTHER" id="PTHR32502:SF8">
    <property type="entry name" value="N-ACETYLGALACTOSAMINE PERMEASE IIC COMPONENT 1"/>
    <property type="match status" value="1"/>
</dbReference>
<dbReference type="AlphaFoldDB" id="A0A377KGZ2"/>
<dbReference type="GO" id="GO:0016740">
    <property type="term" value="F:transferase activity"/>
    <property type="evidence" value="ECO:0007669"/>
    <property type="project" value="UniProtKB-KW"/>
</dbReference>
<reference evidence="10 11" key="1">
    <citation type="submission" date="2018-06" db="EMBL/GenBank/DDBJ databases">
        <authorList>
            <consortium name="Pathogen Informatics"/>
            <person name="Doyle S."/>
        </authorList>
    </citation>
    <scope>NUCLEOTIDE SEQUENCE [LARGE SCALE GENOMIC DNA]</scope>
    <source>
        <strain evidence="10 11">NCTC8129</strain>
    </source>
</reference>
<feature type="transmembrane region" description="Helical" evidence="9">
    <location>
        <begin position="12"/>
        <end position="36"/>
    </location>
</feature>
<comment type="subcellular location">
    <subcellularLocation>
        <location evidence="1">Cell membrane</location>
        <topology evidence="1">Multi-pass membrane protein</topology>
    </subcellularLocation>
</comment>
<organism evidence="10 11">
    <name type="scientific">Enterococcus durans</name>
    <dbReference type="NCBI Taxonomy" id="53345"/>
    <lineage>
        <taxon>Bacteria</taxon>
        <taxon>Bacillati</taxon>
        <taxon>Bacillota</taxon>
        <taxon>Bacilli</taxon>
        <taxon>Lactobacillales</taxon>
        <taxon>Enterococcaceae</taxon>
        <taxon>Enterococcus</taxon>
    </lineage>
</organism>
<dbReference type="Proteomes" id="UP000254070">
    <property type="component" value="Unassembled WGS sequence"/>
</dbReference>
<evidence type="ECO:0000256" key="2">
    <source>
        <dbReference type="ARBA" id="ARBA00022448"/>
    </source>
</evidence>
<feature type="transmembrane region" description="Helical" evidence="9">
    <location>
        <begin position="83"/>
        <end position="112"/>
    </location>
</feature>
<keyword evidence="5" id="KW-0598">Phosphotransferase system</keyword>
<evidence type="ECO:0000256" key="8">
    <source>
        <dbReference type="ARBA" id="ARBA00023136"/>
    </source>
</evidence>
<evidence type="ECO:0000313" key="11">
    <source>
        <dbReference type="Proteomes" id="UP000254070"/>
    </source>
</evidence>
<sequence length="130" mass="14437">MIKEAKYRQARRIHILLGPILYSSMYFIPIFLAIYFGTDLVKQIVNTIPEWLTNGLTLASKILPAYGFALLLNTMLTNKLVPFLLLGFLITAYSGLSIIGIAAFACILAVLLSEVKFSKNQQAVVDPLDD</sequence>
<dbReference type="InterPro" id="IPR050303">
    <property type="entry name" value="GatZ_KbaZ_carbometab"/>
</dbReference>
<keyword evidence="10" id="KW-0808">Transferase</keyword>
<dbReference type="GO" id="GO:0005886">
    <property type="term" value="C:plasma membrane"/>
    <property type="evidence" value="ECO:0007669"/>
    <property type="project" value="UniProtKB-SubCell"/>
</dbReference>
<keyword evidence="2" id="KW-0813">Transport</keyword>
<proteinExistence type="predicted"/>
<protein>
    <submittedName>
        <fullName evidence="10">PTS system transporter subunit IIC</fullName>
        <ecNumber evidence="10">2.7.1.-</ecNumber>
    </submittedName>
</protein>
<dbReference type="InterPro" id="IPR004700">
    <property type="entry name" value="PTS_IIC_man"/>
</dbReference>
<dbReference type="Pfam" id="PF03609">
    <property type="entry name" value="EII-Sor"/>
    <property type="match status" value="1"/>
</dbReference>
<evidence type="ECO:0000256" key="9">
    <source>
        <dbReference type="SAM" id="Phobius"/>
    </source>
</evidence>
<accession>A0A377KGZ2</accession>
<keyword evidence="7 9" id="KW-1133">Transmembrane helix</keyword>
<name>A0A377KGZ2_9ENTE</name>
<keyword evidence="3" id="KW-1003">Cell membrane</keyword>
<evidence type="ECO:0000256" key="4">
    <source>
        <dbReference type="ARBA" id="ARBA00022597"/>
    </source>
</evidence>
<gene>
    <name evidence="10" type="primary">manY_1</name>
    <name evidence="10" type="ORF">NCTC8129_00558</name>
</gene>
<evidence type="ECO:0000256" key="1">
    <source>
        <dbReference type="ARBA" id="ARBA00004651"/>
    </source>
</evidence>
<feature type="transmembrane region" description="Helical" evidence="9">
    <location>
        <begin position="56"/>
        <end position="76"/>
    </location>
</feature>
<evidence type="ECO:0000256" key="5">
    <source>
        <dbReference type="ARBA" id="ARBA00022683"/>
    </source>
</evidence>
<dbReference type="PANTHER" id="PTHR32502">
    <property type="entry name" value="N-ACETYLGALACTOSAMINE PERMEASE II COMPONENT-RELATED"/>
    <property type="match status" value="1"/>
</dbReference>
<dbReference type="EC" id="2.7.1.-" evidence="10"/>
<evidence type="ECO:0000313" key="10">
    <source>
        <dbReference type="EMBL" id="STP28429.1"/>
    </source>
</evidence>
<evidence type="ECO:0000256" key="7">
    <source>
        <dbReference type="ARBA" id="ARBA00022989"/>
    </source>
</evidence>
<dbReference type="EMBL" id="UGIF01000002">
    <property type="protein sequence ID" value="STP28429.1"/>
    <property type="molecule type" value="Genomic_DNA"/>
</dbReference>
<evidence type="ECO:0000256" key="3">
    <source>
        <dbReference type="ARBA" id="ARBA00022475"/>
    </source>
</evidence>
<keyword evidence="4" id="KW-0762">Sugar transport</keyword>
<keyword evidence="8 9" id="KW-0472">Membrane</keyword>
<evidence type="ECO:0000256" key="6">
    <source>
        <dbReference type="ARBA" id="ARBA00022692"/>
    </source>
</evidence>